<dbReference type="Pfam" id="PF13180">
    <property type="entry name" value="PDZ_2"/>
    <property type="match status" value="1"/>
</dbReference>
<dbReference type="SMART" id="SM00228">
    <property type="entry name" value="PDZ"/>
    <property type="match status" value="1"/>
</dbReference>
<feature type="domain" description="PDZ" evidence="2">
    <location>
        <begin position="156"/>
        <end position="230"/>
    </location>
</feature>
<feature type="signal peptide" evidence="1">
    <location>
        <begin position="1"/>
        <end position="20"/>
    </location>
</feature>
<sequence length="240" mass="26384">MRLLSYMLLSFLVVANVSKAEDAKSLEEMVANQNFFINTYVESKTTNAKRIVSNAEPKIYSGTDKIADKQRMEERGFELIGYSDFKAGNVAPDLAMPQAKKVHAEVVLVYSERADKPSATAKIQQLREAKKTGQAPLEAGASYAYFASYWAKIAKPSMGVHVKVPEKDDDADGLLVMVVIDGSAAEKAGITKDDFLVSIGEVTLLKVADLTKAVTQYAGQTVDVVYTRNRMRLESKMTLN</sequence>
<dbReference type="EMBL" id="LN794158">
    <property type="protein sequence ID" value="CEN56420.1"/>
    <property type="molecule type" value="Genomic_DNA"/>
</dbReference>
<dbReference type="InterPro" id="IPR036034">
    <property type="entry name" value="PDZ_sf"/>
</dbReference>
<dbReference type="KEGG" id="mbac:BN1209_1381"/>
<feature type="chain" id="PRO_5002133259" evidence="1">
    <location>
        <begin position="21"/>
        <end position="240"/>
    </location>
</feature>
<evidence type="ECO:0000256" key="1">
    <source>
        <dbReference type="SAM" id="SignalP"/>
    </source>
</evidence>
<reference evidence="4" key="1">
    <citation type="submission" date="2014-12" db="EMBL/GenBank/DDBJ databases">
        <authorList>
            <person name="Salcher M.M."/>
        </authorList>
    </citation>
    <scope>NUCLEOTIDE SEQUENCE [LARGE SCALE GENOMIC DNA]</scope>
    <source>
        <strain evidence="4">MMS-10A-171</strain>
    </source>
</reference>
<accession>A0A0B7IW07</accession>
<protein>
    <submittedName>
        <fullName evidence="3">Putative PDZ/DHR/GLGF domain protein</fullName>
    </submittedName>
</protein>
<proteinExistence type="predicted"/>
<organism evidence="3 4">
    <name type="scientific">Candidatus Methylopumilus turicensis</name>
    <dbReference type="NCBI Taxonomy" id="1581680"/>
    <lineage>
        <taxon>Bacteria</taxon>
        <taxon>Pseudomonadati</taxon>
        <taxon>Pseudomonadota</taxon>
        <taxon>Betaproteobacteria</taxon>
        <taxon>Nitrosomonadales</taxon>
        <taxon>Methylophilaceae</taxon>
        <taxon>Candidatus Methylopumilus</taxon>
    </lineage>
</organism>
<keyword evidence="1" id="KW-0732">Signal</keyword>
<keyword evidence="4" id="KW-1185">Reference proteome</keyword>
<dbReference type="SUPFAM" id="SSF50156">
    <property type="entry name" value="PDZ domain-like"/>
    <property type="match status" value="1"/>
</dbReference>
<name>A0A0B7IW07_9PROT</name>
<dbReference type="Gene3D" id="2.30.42.10">
    <property type="match status" value="1"/>
</dbReference>
<evidence type="ECO:0000259" key="2">
    <source>
        <dbReference type="SMART" id="SM00228"/>
    </source>
</evidence>
<evidence type="ECO:0000313" key="3">
    <source>
        <dbReference type="EMBL" id="CEN56420.1"/>
    </source>
</evidence>
<dbReference type="Proteomes" id="UP000056322">
    <property type="component" value="Chromosome 1"/>
</dbReference>
<dbReference type="HOGENOM" id="CLU_1155356_0_0_4"/>
<dbReference type="AlphaFoldDB" id="A0A0B7IW07"/>
<dbReference type="STRING" id="1581680.BN1209_1381"/>
<gene>
    <name evidence="3" type="ORF">BN1209_1381</name>
</gene>
<evidence type="ECO:0000313" key="4">
    <source>
        <dbReference type="Proteomes" id="UP000056322"/>
    </source>
</evidence>
<dbReference type="InterPro" id="IPR001478">
    <property type="entry name" value="PDZ"/>
</dbReference>